<name>A0A0H2RFQ3_9AGAM</name>
<dbReference type="Proteomes" id="UP000053477">
    <property type="component" value="Unassembled WGS sequence"/>
</dbReference>
<protein>
    <submittedName>
        <fullName evidence="2">Uncharacterized protein</fullName>
    </submittedName>
</protein>
<feature type="compositionally biased region" description="Acidic residues" evidence="1">
    <location>
        <begin position="92"/>
        <end position="122"/>
    </location>
</feature>
<evidence type="ECO:0000313" key="3">
    <source>
        <dbReference type="Proteomes" id="UP000053477"/>
    </source>
</evidence>
<reference evidence="2 3" key="1">
    <citation type="submission" date="2015-04" db="EMBL/GenBank/DDBJ databases">
        <title>Complete genome sequence of Schizopora paradoxa KUC8140, a cosmopolitan wood degrader in East Asia.</title>
        <authorList>
            <consortium name="DOE Joint Genome Institute"/>
            <person name="Min B."/>
            <person name="Park H."/>
            <person name="Jang Y."/>
            <person name="Kim J.-J."/>
            <person name="Kim K.H."/>
            <person name="Pangilinan J."/>
            <person name="Lipzen A."/>
            <person name="Riley R."/>
            <person name="Grigoriev I.V."/>
            <person name="Spatafora J.W."/>
            <person name="Choi I.-G."/>
        </authorList>
    </citation>
    <scope>NUCLEOTIDE SEQUENCE [LARGE SCALE GENOMIC DNA]</scope>
    <source>
        <strain evidence="2 3">KUC8140</strain>
    </source>
</reference>
<dbReference type="AlphaFoldDB" id="A0A0H2RFQ3"/>
<proteinExistence type="predicted"/>
<evidence type="ECO:0000313" key="2">
    <source>
        <dbReference type="EMBL" id="KLO03756.1"/>
    </source>
</evidence>
<evidence type="ECO:0000256" key="1">
    <source>
        <dbReference type="SAM" id="MobiDB-lite"/>
    </source>
</evidence>
<organism evidence="2 3">
    <name type="scientific">Schizopora paradoxa</name>
    <dbReference type="NCBI Taxonomy" id="27342"/>
    <lineage>
        <taxon>Eukaryota</taxon>
        <taxon>Fungi</taxon>
        <taxon>Dikarya</taxon>
        <taxon>Basidiomycota</taxon>
        <taxon>Agaricomycotina</taxon>
        <taxon>Agaricomycetes</taxon>
        <taxon>Hymenochaetales</taxon>
        <taxon>Schizoporaceae</taxon>
        <taxon>Schizopora</taxon>
    </lineage>
</organism>
<keyword evidence="3" id="KW-1185">Reference proteome</keyword>
<dbReference type="EMBL" id="KQ087079">
    <property type="protein sequence ID" value="KLO03756.1"/>
    <property type="molecule type" value="Genomic_DNA"/>
</dbReference>
<gene>
    <name evidence="2" type="ORF">SCHPADRAFT_948380</name>
</gene>
<feature type="region of interest" description="Disordered" evidence="1">
    <location>
        <begin position="81"/>
        <end position="153"/>
    </location>
</feature>
<dbReference type="InParanoid" id="A0A0H2RFQ3"/>
<sequence>MLQTNALRRPAAQLKVYKMRSRLRRAELRVGRFRRELLDAQVDLNNIEFEMMGNEVQRASRRVAKGRKVAEDAYAVAHEQFGSDVPTLPDCLADDVSSDLEVDEESEDGEEEEEDDDEDDDVTILSSHDAPTDSEFDDRMDLDGVVPPIHVDD</sequence>
<accession>A0A0H2RFQ3</accession>